<dbReference type="Proteomes" id="UP000324800">
    <property type="component" value="Unassembled WGS sequence"/>
</dbReference>
<feature type="non-terminal residue" evidence="2">
    <location>
        <position position="395"/>
    </location>
</feature>
<gene>
    <name evidence="2" type="ORF">EZS28_026291</name>
</gene>
<sequence>MYVVERFHQIMKPIIEEEKNKPKVMLPGQHKHYPNKDGPAFFYPPKNYRPTPIPRTKDLNLSEEQWEQFDGDVREGVVPFLAGFIKKLPQIYQSIPDAVIDLIVIAAEQIIESETESKDQEQLTNELERIVADGTDDNGIEDQFDNAINPKHFVNGNDGLRRNESWTQLQATVNGEANPEISITKISANIPLHNVNGSDGLGGNGCGTHLQATTNENGHSNHRAIDSTSNENNNKQDIDNRTEGNENKQRSNNENQHEQEIKLYDNRNIKLKGTGSLHTPHPEQELRNPNISQCKSQPLFITTPPEFCQFKWKVVITKQKIQPTNDHDTRSKAGYPKFILDKSFGSTNAKANSDPTNHFKPQYMRRKKADVAQVTEDKSAKRSKGNKTSAGSKKQ</sequence>
<protein>
    <submittedName>
        <fullName evidence="2">Uncharacterized protein</fullName>
    </submittedName>
</protein>
<evidence type="ECO:0000313" key="2">
    <source>
        <dbReference type="EMBL" id="KAA6378184.1"/>
    </source>
</evidence>
<name>A0A5J4V6Y3_9EUKA</name>
<comment type="caution">
    <text evidence="2">The sequence shown here is derived from an EMBL/GenBank/DDBJ whole genome shotgun (WGS) entry which is preliminary data.</text>
</comment>
<feature type="region of interest" description="Disordered" evidence="1">
    <location>
        <begin position="346"/>
        <end position="395"/>
    </location>
</feature>
<dbReference type="AlphaFoldDB" id="A0A5J4V6Y3"/>
<feature type="compositionally biased region" description="Basic and acidic residues" evidence="1">
    <location>
        <begin position="234"/>
        <end position="259"/>
    </location>
</feature>
<feature type="region of interest" description="Disordered" evidence="1">
    <location>
        <begin position="206"/>
        <end position="259"/>
    </location>
</feature>
<proteinExistence type="predicted"/>
<reference evidence="2 3" key="1">
    <citation type="submission" date="2019-03" db="EMBL/GenBank/DDBJ databases">
        <title>Single cell metagenomics reveals metabolic interactions within the superorganism composed of flagellate Streblomastix strix and complex community of Bacteroidetes bacteria on its surface.</title>
        <authorList>
            <person name="Treitli S.C."/>
            <person name="Kolisko M."/>
            <person name="Husnik F."/>
            <person name="Keeling P."/>
            <person name="Hampl V."/>
        </authorList>
    </citation>
    <scope>NUCLEOTIDE SEQUENCE [LARGE SCALE GENOMIC DNA]</scope>
    <source>
        <strain evidence="2">ST1C</strain>
    </source>
</reference>
<accession>A0A5J4V6Y3</accession>
<evidence type="ECO:0000256" key="1">
    <source>
        <dbReference type="SAM" id="MobiDB-lite"/>
    </source>
</evidence>
<dbReference type="EMBL" id="SNRW01009324">
    <property type="protein sequence ID" value="KAA6378184.1"/>
    <property type="molecule type" value="Genomic_DNA"/>
</dbReference>
<organism evidence="2 3">
    <name type="scientific">Streblomastix strix</name>
    <dbReference type="NCBI Taxonomy" id="222440"/>
    <lineage>
        <taxon>Eukaryota</taxon>
        <taxon>Metamonada</taxon>
        <taxon>Preaxostyla</taxon>
        <taxon>Oxymonadida</taxon>
        <taxon>Streblomastigidae</taxon>
        <taxon>Streblomastix</taxon>
    </lineage>
</organism>
<evidence type="ECO:0000313" key="3">
    <source>
        <dbReference type="Proteomes" id="UP000324800"/>
    </source>
</evidence>
<feature type="compositionally biased region" description="Polar residues" evidence="1">
    <location>
        <begin position="346"/>
        <end position="356"/>
    </location>
</feature>
<feature type="compositionally biased region" description="Polar residues" evidence="1">
    <location>
        <begin position="386"/>
        <end position="395"/>
    </location>
</feature>